<dbReference type="Proteomes" id="UP000199031">
    <property type="component" value="Unassembled WGS sequence"/>
</dbReference>
<feature type="transmembrane region" description="Helical" evidence="1">
    <location>
        <begin position="234"/>
        <end position="254"/>
    </location>
</feature>
<keyword evidence="1" id="KW-0472">Membrane</keyword>
<dbReference type="InterPro" id="IPR005804">
    <property type="entry name" value="FA_desaturase_dom"/>
</dbReference>
<feature type="transmembrane region" description="Helical" evidence="1">
    <location>
        <begin position="68"/>
        <end position="88"/>
    </location>
</feature>
<dbReference type="OrthoDB" id="104711at2"/>
<evidence type="ECO:0000313" key="3">
    <source>
        <dbReference type="EMBL" id="SFQ33020.1"/>
    </source>
</evidence>
<reference evidence="3 4" key="1">
    <citation type="submission" date="2016-10" db="EMBL/GenBank/DDBJ databases">
        <authorList>
            <person name="de Groot N.N."/>
        </authorList>
    </citation>
    <scope>NUCLEOTIDE SEQUENCE [LARGE SCALE GENOMIC DNA]</scope>
    <source>
        <strain evidence="3 4">DSM 28286</strain>
    </source>
</reference>
<dbReference type="Pfam" id="PF00487">
    <property type="entry name" value="FA_desaturase"/>
    <property type="match status" value="1"/>
</dbReference>
<keyword evidence="1" id="KW-1133">Transmembrane helix</keyword>
<feature type="domain" description="Fatty acid desaturase" evidence="2">
    <location>
        <begin position="71"/>
        <end position="340"/>
    </location>
</feature>
<feature type="transmembrane region" description="Helical" evidence="1">
    <location>
        <begin position="41"/>
        <end position="62"/>
    </location>
</feature>
<gene>
    <name evidence="3" type="ORF">SAMN05444277_10940</name>
</gene>
<evidence type="ECO:0000313" key="4">
    <source>
        <dbReference type="Proteomes" id="UP000199031"/>
    </source>
</evidence>
<keyword evidence="4" id="KW-1185">Reference proteome</keyword>
<evidence type="ECO:0000259" key="2">
    <source>
        <dbReference type="Pfam" id="PF00487"/>
    </source>
</evidence>
<dbReference type="AlphaFoldDB" id="A0A1I5XM75"/>
<dbReference type="GO" id="GO:0008610">
    <property type="term" value="P:lipid biosynthetic process"/>
    <property type="evidence" value="ECO:0007669"/>
    <property type="project" value="UniProtKB-ARBA"/>
</dbReference>
<accession>A0A1I5XM75</accession>
<dbReference type="GO" id="GO:0016020">
    <property type="term" value="C:membrane"/>
    <property type="evidence" value="ECO:0007669"/>
    <property type="project" value="TreeGrafter"/>
</dbReference>
<dbReference type="PANTHER" id="PTHR19353:SF19">
    <property type="entry name" value="DELTA(5) FATTY ACID DESATURASE C-RELATED"/>
    <property type="match status" value="1"/>
</dbReference>
<proteinExistence type="predicted"/>
<dbReference type="RefSeq" id="WP_090659902.1">
    <property type="nucleotide sequence ID" value="NZ_FOXQ01000009.1"/>
</dbReference>
<dbReference type="STRING" id="1465490.SAMN05444277_10940"/>
<feature type="transmembrane region" description="Helical" evidence="1">
    <location>
        <begin position="205"/>
        <end position="227"/>
    </location>
</feature>
<dbReference type="GO" id="GO:0016717">
    <property type="term" value="F:oxidoreductase activity, acting on paired donors, with oxidation of a pair of donors resulting in the reduction of molecular oxygen to two molecules of water"/>
    <property type="evidence" value="ECO:0007669"/>
    <property type="project" value="TreeGrafter"/>
</dbReference>
<organism evidence="3 4">
    <name type="scientific">Parafilimonas terrae</name>
    <dbReference type="NCBI Taxonomy" id="1465490"/>
    <lineage>
        <taxon>Bacteria</taxon>
        <taxon>Pseudomonadati</taxon>
        <taxon>Bacteroidota</taxon>
        <taxon>Chitinophagia</taxon>
        <taxon>Chitinophagales</taxon>
        <taxon>Chitinophagaceae</taxon>
        <taxon>Parafilimonas</taxon>
    </lineage>
</organism>
<dbReference type="PANTHER" id="PTHR19353">
    <property type="entry name" value="FATTY ACID DESATURASE 2"/>
    <property type="match status" value="1"/>
</dbReference>
<feature type="transmembrane region" description="Helical" evidence="1">
    <location>
        <begin position="164"/>
        <end position="180"/>
    </location>
</feature>
<evidence type="ECO:0000256" key="1">
    <source>
        <dbReference type="SAM" id="Phobius"/>
    </source>
</evidence>
<dbReference type="InterPro" id="IPR012171">
    <property type="entry name" value="Fatty_acid_desaturase"/>
</dbReference>
<name>A0A1I5XM75_9BACT</name>
<dbReference type="EMBL" id="FOXQ01000009">
    <property type="protein sequence ID" value="SFQ33020.1"/>
    <property type="molecule type" value="Genomic_DNA"/>
</dbReference>
<protein>
    <submittedName>
        <fullName evidence="3">Linoleoyl-CoA desaturase</fullName>
    </submittedName>
</protein>
<keyword evidence="1" id="KW-0812">Transmembrane</keyword>
<sequence>MTERVTKPSFIKNADAELFQQLRKEVNITVSRLEEKRRPGIIVKAILFPALYILSYIAALYWASNTSIYYFCFFSMGFLLVLNFLNLIHEAVHNTLFSNKHINNWYVHFFDLMGANSYIWKIRHIRLHHNYPNVMGWDSDFEQSPLARVFPHAPFSKMHKYQHIYLPLFYPLYLINWLLVRDFKDFFNKRKLVWKVIDHIPTIEYIKLFIFKIAFILYTVLLPVLFFNVSWGQAIIAFLIMLFTASIVSLLVLLSPHASTESEYPMPDENGQMPMAWFRHQLSCTNDVSEDNWFIRFFMGCFNYHIAHHLFPAVNHVFYPEVTQVIREFAAKNNLPYRQFPLVKSLRNHYKLLRTNAFHENIFEETM</sequence>